<accession>A0A6H1ZGW1</accession>
<dbReference type="EMBL" id="MT144018">
    <property type="protein sequence ID" value="QJA46661.1"/>
    <property type="molecule type" value="Genomic_DNA"/>
</dbReference>
<reference evidence="1" key="1">
    <citation type="submission" date="2020-03" db="EMBL/GenBank/DDBJ databases">
        <title>The deep terrestrial virosphere.</title>
        <authorList>
            <person name="Holmfeldt K."/>
            <person name="Nilsson E."/>
            <person name="Simone D."/>
            <person name="Lopez-Fernandez M."/>
            <person name="Wu X."/>
            <person name="de Brujin I."/>
            <person name="Lundin D."/>
            <person name="Andersson A."/>
            <person name="Bertilsson S."/>
            <person name="Dopson M."/>
        </authorList>
    </citation>
    <scope>NUCLEOTIDE SEQUENCE</scope>
    <source>
        <strain evidence="2">MM415B01016</strain>
        <strain evidence="1">TM448A00494</strain>
    </source>
</reference>
<organism evidence="1">
    <name type="scientific">viral metagenome</name>
    <dbReference type="NCBI Taxonomy" id="1070528"/>
    <lineage>
        <taxon>unclassified sequences</taxon>
        <taxon>metagenomes</taxon>
        <taxon>organismal metagenomes</taxon>
    </lineage>
</organism>
<protein>
    <submittedName>
        <fullName evidence="1">Uncharacterized protein</fullName>
    </submittedName>
</protein>
<dbReference type="AlphaFoldDB" id="A0A6H1ZGW1"/>
<evidence type="ECO:0000313" key="2">
    <source>
        <dbReference type="EMBL" id="QJA60963.1"/>
    </source>
</evidence>
<proteinExistence type="predicted"/>
<name>A0A6H1ZGW1_9ZZZZ</name>
<evidence type="ECO:0000313" key="1">
    <source>
        <dbReference type="EMBL" id="QJA46661.1"/>
    </source>
</evidence>
<gene>
    <name evidence="2" type="ORF">MM415B01016_0032</name>
    <name evidence="1" type="ORF">TM448A00494_0008</name>
</gene>
<dbReference type="EMBL" id="MT141426">
    <property type="protein sequence ID" value="QJA60963.1"/>
    <property type="molecule type" value="Genomic_DNA"/>
</dbReference>
<sequence>MSGRRFTMVSRQIWRSGRFLAVSAEAKVLHFFYMTCEHQNFAGTYRLPDGYAVEDLGWPLDAYRAARRELVVADLIAFDTATSELFVRRWFQHCRPKGSKQEEGTRRLIEAIDSDIIREMVEAEYMAGEPEKPAAEVHPFDTSSKLLQTRIMGGRG</sequence>